<accession>A0ABT1A6T5</accession>
<reference evidence="2" key="1">
    <citation type="submission" date="2021-04" db="EMBL/GenBank/DDBJ databases">
        <title>Pseudonocardia sp. nov., isolated from sandy soil of mangrove forest.</title>
        <authorList>
            <person name="Zan Z."/>
            <person name="Huang R."/>
            <person name="Liu W."/>
        </authorList>
    </citation>
    <scope>NUCLEOTIDE SEQUENCE</scope>
    <source>
        <strain evidence="2">S2-4</strain>
    </source>
</reference>
<protein>
    <submittedName>
        <fullName evidence="2">DUF742 domain-containing protein</fullName>
    </submittedName>
</protein>
<dbReference type="RefSeq" id="WP_252442992.1">
    <property type="nucleotide sequence ID" value="NZ_JAGSOV010000057.1"/>
</dbReference>
<sequence length="208" mass="21373">MNPEESADMFGGGASGTERPGRRGPTIGSDGAVTPSGGTTGGPLLPAQGFGTDLPAVPGTSWAWDGGVLPASMPALPEQRADSSPAGLPEDEESRLGAGPTSVVRPYVRTGGRTRSSLDLSLETLVSVLPKDVPYQLPLDEHAVLEICREQSRSVAEVAALHRIPIGVAKVIIGDLAAAGLLAVHRSFAATGPDLALMERVLGGLRRI</sequence>
<dbReference type="Pfam" id="PF05331">
    <property type="entry name" value="DUF742"/>
    <property type="match status" value="1"/>
</dbReference>
<gene>
    <name evidence="2" type="ORF">KDL28_26990</name>
</gene>
<feature type="region of interest" description="Disordered" evidence="1">
    <location>
        <begin position="1"/>
        <end position="52"/>
    </location>
</feature>
<dbReference type="InterPro" id="IPR007995">
    <property type="entry name" value="DUF742"/>
</dbReference>
<dbReference type="Proteomes" id="UP001165283">
    <property type="component" value="Unassembled WGS sequence"/>
</dbReference>
<dbReference type="EMBL" id="JAGSOV010000057">
    <property type="protein sequence ID" value="MCO1658719.1"/>
    <property type="molecule type" value="Genomic_DNA"/>
</dbReference>
<keyword evidence="3" id="KW-1185">Reference proteome</keyword>
<evidence type="ECO:0000256" key="1">
    <source>
        <dbReference type="SAM" id="MobiDB-lite"/>
    </source>
</evidence>
<feature type="region of interest" description="Disordered" evidence="1">
    <location>
        <begin position="68"/>
        <end position="105"/>
    </location>
</feature>
<dbReference type="PANTHER" id="PTHR36221:SF1">
    <property type="entry name" value="DUF742 DOMAIN-CONTAINING PROTEIN"/>
    <property type="match status" value="1"/>
</dbReference>
<proteinExistence type="predicted"/>
<name>A0ABT1A6T5_9PSEU</name>
<dbReference type="PANTHER" id="PTHR36221">
    <property type="entry name" value="DUF742 DOMAIN-CONTAINING PROTEIN"/>
    <property type="match status" value="1"/>
</dbReference>
<evidence type="ECO:0000313" key="2">
    <source>
        <dbReference type="EMBL" id="MCO1658719.1"/>
    </source>
</evidence>
<comment type="caution">
    <text evidence="2">The sequence shown here is derived from an EMBL/GenBank/DDBJ whole genome shotgun (WGS) entry which is preliminary data.</text>
</comment>
<evidence type="ECO:0000313" key="3">
    <source>
        <dbReference type="Proteomes" id="UP001165283"/>
    </source>
</evidence>
<organism evidence="2 3">
    <name type="scientific">Pseudonocardia humida</name>
    <dbReference type="NCBI Taxonomy" id="2800819"/>
    <lineage>
        <taxon>Bacteria</taxon>
        <taxon>Bacillati</taxon>
        <taxon>Actinomycetota</taxon>
        <taxon>Actinomycetes</taxon>
        <taxon>Pseudonocardiales</taxon>
        <taxon>Pseudonocardiaceae</taxon>
        <taxon>Pseudonocardia</taxon>
    </lineage>
</organism>